<dbReference type="EMBL" id="CP048685">
    <property type="protein sequence ID" value="QPJ60768.1"/>
    <property type="molecule type" value="Genomic_DNA"/>
</dbReference>
<proteinExistence type="predicted"/>
<dbReference type="KEGG" id="nli:G3M70_02230"/>
<evidence type="ECO:0000313" key="2">
    <source>
        <dbReference type="Proteomes" id="UP000594688"/>
    </source>
</evidence>
<protein>
    <submittedName>
        <fullName evidence="1">MarR family transcriptional regulator</fullName>
    </submittedName>
</protein>
<sequence length="143" mass="16488">MVEDELKYTEDQRREYLNMIDRVGRNWLEVFEGDSDFYSTAYWDLLTGIWKQGGEARKTDATRLMLGIKSAQTASKYLETAIERGFLLEKENPKDARSRLVALTAKMKSKLDLFFDKAVTELKVSSEQVRAKEPLSVDPRPTT</sequence>
<reference evidence="1 2" key="1">
    <citation type="submission" date="2020-02" db="EMBL/GenBank/DDBJ databases">
        <title>Genomic and physiological characterization of two novel Nitrospinaceae genera.</title>
        <authorList>
            <person name="Mueller A.J."/>
            <person name="Jung M.-Y."/>
            <person name="Strachan C.R."/>
            <person name="Herbold C.W."/>
            <person name="Kirkegaard R.H."/>
            <person name="Daims H."/>
        </authorList>
    </citation>
    <scope>NUCLEOTIDE SEQUENCE [LARGE SCALE GENOMIC DNA]</scope>
    <source>
        <strain evidence="1">EB</strain>
    </source>
</reference>
<gene>
    <name evidence="1" type="ORF">G3M70_02230</name>
</gene>
<dbReference type="Proteomes" id="UP000594688">
    <property type="component" value="Chromosome"/>
</dbReference>
<organism evidence="1 2">
    <name type="scientific">Candidatus Nitronauta litoralis</name>
    <dbReference type="NCBI Taxonomy" id="2705533"/>
    <lineage>
        <taxon>Bacteria</taxon>
        <taxon>Pseudomonadati</taxon>
        <taxon>Nitrospinota/Tectimicrobiota group</taxon>
        <taxon>Nitrospinota</taxon>
        <taxon>Nitrospinia</taxon>
        <taxon>Nitrospinales</taxon>
        <taxon>Nitrospinaceae</taxon>
        <taxon>Candidatus Nitronauta</taxon>
    </lineage>
</organism>
<dbReference type="Gene3D" id="1.10.10.10">
    <property type="entry name" value="Winged helix-like DNA-binding domain superfamily/Winged helix DNA-binding domain"/>
    <property type="match status" value="1"/>
</dbReference>
<accession>A0A7T0FZD9</accession>
<name>A0A7T0FZD9_9BACT</name>
<dbReference type="SUPFAM" id="SSF46785">
    <property type="entry name" value="Winged helix' DNA-binding domain"/>
    <property type="match status" value="1"/>
</dbReference>
<dbReference type="AlphaFoldDB" id="A0A7T0FZD9"/>
<dbReference type="InterPro" id="IPR036388">
    <property type="entry name" value="WH-like_DNA-bd_sf"/>
</dbReference>
<dbReference type="InterPro" id="IPR036390">
    <property type="entry name" value="WH_DNA-bd_sf"/>
</dbReference>
<evidence type="ECO:0000313" key="1">
    <source>
        <dbReference type="EMBL" id="QPJ60768.1"/>
    </source>
</evidence>